<dbReference type="PROSITE" id="PS50102">
    <property type="entry name" value="RRM"/>
    <property type="match status" value="1"/>
</dbReference>
<feature type="domain" description="RRM" evidence="3">
    <location>
        <begin position="5"/>
        <end position="77"/>
    </location>
</feature>
<dbReference type="InterPro" id="IPR012677">
    <property type="entry name" value="Nucleotide-bd_a/b_plait_sf"/>
</dbReference>
<dbReference type="InterPro" id="IPR050907">
    <property type="entry name" value="SRSF"/>
</dbReference>
<sequence>MYSRTTLYVGNISSHTTEQDIRDEFSDYGRVIRCYIPRGKNICFIEFDRERDAEDAHRGMSRAKIGGVSVTVEWAKAGPRYQWEYLLRGAEGVVTTVNHGAEVAQGGDIPVAAEGHRRALDHHTGGEDRIRDPSNLPILSAPRESVAMAAAAATAMIDACIHRSVDSVTMASVSSKSSGVPCGSLFLALTKARSDKESKDALEVNKKAFARLGLGMDAYYSQPKFSPSLKHESLTSIGDLSNEADAFAATQDQSMQYHVLLVMLDRATSSEGKDECAAVLRDLITKHDLIKRTVDCCAIEELPEGCRDTLREQAATVLMGLFTATGGLVKVDNDMAQYTARRLLASSAPQPLNCLALITMFEQHLSLTDQDLVKSLHNAIVEGTDCPAGAQDAGVTTLLGSWSAVLSSAGSSEYHALRSEVDNKLLLAYTKTQGRLTIAQGLIDMAKATGDLVASLQFGESVFSAPLGHCLLSALVRLLRTFDSTSTNFASSGMAKAVVECLRAGGEATDDLFSSDAFDLCLQAVSNSPESTGPWGLIYMMASLNSGPIVRDQLPGTAVESCWLRLSGLPSNIYRRRSHSHVVLTESVFLYELFFTSLLGLPISNEVLKMYPSPILPVHSEFPVIRLEDGERVVKLALPPDQPLRPAHMALALLAVVADNSARLGDRFTLLRPIAGIVEAASEVGRILVECDSCEEEDVARLWAIGLTLRRPKGLEGPVNQGALELLKALVEKGSNGGGYYIDKLCEELDENCCHELDGAVPSKALVELLTALVERVNSNWPRRAVGRVIMSVMPKWLSNLGNNSVLPACLRLFNGMLNRTLRPFGGDGLKITRKEAEKISHMGKGGSSHESESVIAAKTLLAVRTEQSSLVRDLLSDGSIYAALLSMIQRPPLDVEQPPGEPTQKSKRARHYLNPLRRSCPVTNDKAQSLAGEVQLLALRSLTTLFECSDSLADDEVYSSLAGLILGDEMVAVSTDALPAWLAVYILEYDTSPTVALAATKSLKSLCTYLSRRGVHLVAHAEGPTSRLMPRVVKYLVEHKSKVADFRDLLTVGLRTQPTVFIYVPKLKELTESLQKSYHSEALLYLSQRHKIYQYLDLSLLLDHAERAIDAEMLLSVAAQGLAARDDKMREFVPKMLKNEKLLKLIFGSHCEDWGKGDPFSEGWQTEEEQDWKGRGRGSGWIVPSREEVDDKGLMNAFLERYGLRREFIDAGDWKVHVPTVEAICRAMGVEAAARSVRIMAWERINKSAERDLHRIHVLDVFTTVVREAVVQSISSGDDSNSSSSTKLDTSTCLKTSLRVFALYQQRLAVNRRIFVGMLGLLQRLLSAPESPSASDAVDSYVSSLVLPPGDSALGDASPLTALEVSKTISALTKTLEIEVDSGDASDSSQAARGLQWRLWSTVVGLILQRASDLAKAEVDGLAPTIDELLCGILDISSPALQHCPQSCCEILVSALSIWPNCRTSHLMTAIQESGIARRIGCGRLGVLIGLLQSIGAPPAQLSPLLSGRKAKLQKAYIGPAYSNGVRAPAYQDWLAELYVATRSLEITRTSVLQESDQWPARALARGAHCGELAGLEEASLVASLLRGSGKVIVGGFSYAALLTQDADTMYPKSRVEKLQGRCDIQTIFDDEVVTVGANPPSIYTQRVYWLCLDIIECTLLAPSPSASDHTFNAYFESLLDCIRRLCDFVASTVCSSESLRRSLLICRWKGENAVPLSLWLCPQSLEGKSGTSTAHPPTPKVSAAKARKEPLSPLHGAFDEAFPRVQGDSSKNGRSPLADVAPHYDGLCWGVSPLLPREAFVAETGAMLTDLCPTHVTVDEWLEKCSRTLELAAMRLLALTEVSKSSSKPRAAYDVLATVRSEEVFSTAGVITDRCRDSVDLVLLRLQNLVQKTMATDPYPNPPMIEDPQLWALAGLSYTPTPIRSLVAVMERMHASEVVMIRELLEDERFRGIRDEDKFIRVVGEVLRSENIQGARFFLLHDRGSCIWADLTELWRPFEHMAVGSWVTVIGSLRPGLARAMPEDLNLRHPQLFTTQQCLDEAGLEVPVVKVGLVIPCAADVVDMNLYERCVRGSGGAVSSGGLIELGAGEVLLDISEQALRHEEREHTSAEGEAESGVMTPIGQFDEGPDVPPCACAMDVPCHEMEVIITTPEYIGVPRGGFLISNSAKRVASVLLTDPEPSPVFSFRDKVPDPSKSDFLLILSSIRRRGPAIHMLSLGEVTVLGKDIECMAALVDLLKDGYIYACDFGELRFTTEIIRTLLAAIRGEKTSRPPPTNLAFVFLDAALGLTNTQIQDIKETTKRRRSADKKLLPQQVDRLHGAWLMPECFEWVMASENLTRCFWRPYQERLFWERMGFKVPMVKKGVNDPKKWVNYYVQELTKRFHRGNINASMLDTVGPEDRSYLDECIEQWSRVSLPRMKARLRPSSGTSSGHPWSESPPPAKRAKLVSSASTSKLPKKGGSSETASSVGPSPRISNGSEHEAAALRKAMPKSGGPSKTTAPISLKAAQAAMVGEASARRGNGRVTPTAIAKNAHPVSGAPALTKKAAPNPRLSHPPGVGPVPATSIGRATKEAPAKPVGKVAAPTRQVSPAAAPIQGMSPCSRLTAPSLGSSRPSVSSKVAEAGDIRVQASGGLSESEIRKVMASQLDIPGLTKMAQFSLKAAPPPPPRAVTTAKASTGLRAAAAKSKPSIDIPGDDHSSSGPPTPASWLDDNQSTPGKMGAIATRLAAINKTPTASSDKVPKSPTLSAQKSPVPRGRVLAMEASPSPVPKLGSLTSVPRVTRPTGAGPDVNKRRDTIFSMVAQGIQDLRSTFPDGSWATSKERETLKQLLELK</sequence>
<dbReference type="EMBL" id="JAAPAO010000530">
    <property type="protein sequence ID" value="KAF4657663.1"/>
    <property type="molecule type" value="Genomic_DNA"/>
</dbReference>
<dbReference type="SMART" id="SM00360">
    <property type="entry name" value="RRM"/>
    <property type="match status" value="1"/>
</dbReference>
<name>A0A7J6LEN9_PERCH</name>
<dbReference type="InterPro" id="IPR000504">
    <property type="entry name" value="RRM_dom"/>
</dbReference>
<dbReference type="SUPFAM" id="SSF54928">
    <property type="entry name" value="RNA-binding domain, RBD"/>
    <property type="match status" value="1"/>
</dbReference>
<dbReference type="Proteomes" id="UP000591131">
    <property type="component" value="Unassembled WGS sequence"/>
</dbReference>
<evidence type="ECO:0000313" key="5">
    <source>
        <dbReference type="Proteomes" id="UP000591131"/>
    </source>
</evidence>
<gene>
    <name evidence="4" type="ORF">FOL47_008361</name>
</gene>
<feature type="region of interest" description="Disordered" evidence="2">
    <location>
        <begin position="2664"/>
        <end position="2723"/>
    </location>
</feature>
<evidence type="ECO:0000313" key="4">
    <source>
        <dbReference type="EMBL" id="KAF4657663.1"/>
    </source>
</evidence>
<dbReference type="GO" id="GO:0003723">
    <property type="term" value="F:RNA binding"/>
    <property type="evidence" value="ECO:0007669"/>
    <property type="project" value="UniProtKB-UniRule"/>
</dbReference>
<feature type="compositionally biased region" description="Polar residues" evidence="2">
    <location>
        <begin position="2465"/>
        <end position="2481"/>
    </location>
</feature>
<dbReference type="InterPro" id="IPR035979">
    <property type="entry name" value="RBD_domain_sf"/>
</dbReference>
<dbReference type="Pfam" id="PF00076">
    <property type="entry name" value="RRM_1"/>
    <property type="match status" value="1"/>
</dbReference>
<keyword evidence="1" id="KW-0694">RNA-binding</keyword>
<comment type="caution">
    <text evidence="4">The sequence shown here is derived from an EMBL/GenBank/DDBJ whole genome shotgun (WGS) entry which is preliminary data.</text>
</comment>
<evidence type="ECO:0000256" key="1">
    <source>
        <dbReference type="PROSITE-ProRule" id="PRU00176"/>
    </source>
</evidence>
<feature type="region of interest" description="Disordered" evidence="2">
    <location>
        <begin position="2738"/>
        <end position="2799"/>
    </location>
</feature>
<dbReference type="PANTHER" id="PTHR23147">
    <property type="entry name" value="SERINE/ARGININE RICH SPLICING FACTOR"/>
    <property type="match status" value="1"/>
</dbReference>
<reference evidence="4 5" key="1">
    <citation type="submission" date="2020-04" db="EMBL/GenBank/DDBJ databases">
        <title>Perkinsus chesapeaki whole genome sequence.</title>
        <authorList>
            <person name="Bogema D.R."/>
        </authorList>
    </citation>
    <scope>NUCLEOTIDE SEQUENCE [LARGE SCALE GENOMIC DNA]</scope>
    <source>
        <strain evidence="4">ATCC PRA-425</strain>
    </source>
</reference>
<keyword evidence="5" id="KW-1185">Reference proteome</keyword>
<dbReference type="Gene3D" id="3.30.70.330">
    <property type="match status" value="1"/>
</dbReference>
<feature type="region of interest" description="Disordered" evidence="2">
    <location>
        <begin position="2104"/>
        <end position="2126"/>
    </location>
</feature>
<feature type="region of interest" description="Disordered" evidence="2">
    <location>
        <begin position="2532"/>
        <end position="2569"/>
    </location>
</feature>
<evidence type="ECO:0000256" key="2">
    <source>
        <dbReference type="SAM" id="MobiDB-lite"/>
    </source>
</evidence>
<dbReference type="OrthoDB" id="441258at2759"/>
<feature type="region of interest" description="Disordered" evidence="2">
    <location>
        <begin position="2425"/>
        <end position="2504"/>
    </location>
</feature>
<protein>
    <recommendedName>
        <fullName evidence="3">RRM domain-containing protein</fullName>
    </recommendedName>
</protein>
<evidence type="ECO:0000259" key="3">
    <source>
        <dbReference type="PROSITE" id="PS50102"/>
    </source>
</evidence>
<organism evidence="4 5">
    <name type="scientific">Perkinsus chesapeaki</name>
    <name type="common">Clam parasite</name>
    <name type="synonym">Perkinsus andrewsi</name>
    <dbReference type="NCBI Taxonomy" id="330153"/>
    <lineage>
        <taxon>Eukaryota</taxon>
        <taxon>Sar</taxon>
        <taxon>Alveolata</taxon>
        <taxon>Perkinsozoa</taxon>
        <taxon>Perkinsea</taxon>
        <taxon>Perkinsida</taxon>
        <taxon>Perkinsidae</taxon>
        <taxon>Perkinsus</taxon>
    </lineage>
</organism>
<accession>A0A7J6LEN9</accession>
<proteinExistence type="predicted"/>
<dbReference type="CDD" id="cd00590">
    <property type="entry name" value="RRM_SF"/>
    <property type="match status" value="1"/>
</dbReference>